<dbReference type="AlphaFoldDB" id="A0A8H7T7N1"/>
<comment type="caution">
    <text evidence="11">The sequence shown here is derived from an EMBL/GenBank/DDBJ whole genome shotgun (WGS) entry which is preliminary data.</text>
</comment>
<dbReference type="EC" id="3.2.1.24" evidence="3"/>
<dbReference type="InterPro" id="IPR028995">
    <property type="entry name" value="Glyco_hydro_57/38_cen_sf"/>
</dbReference>
<dbReference type="PANTHER" id="PTHR46017:SF1">
    <property type="entry name" value="ALPHA-MANNOSIDASE 2C1"/>
    <property type="match status" value="1"/>
</dbReference>
<dbReference type="FunFam" id="1.20.1270.50:FF:000004">
    <property type="entry name" value="alpha-mannosidase 2C1 isoform X1"/>
    <property type="match status" value="1"/>
</dbReference>
<dbReference type="GO" id="GO:0000329">
    <property type="term" value="C:fungal-type vacuole membrane"/>
    <property type="evidence" value="ECO:0007669"/>
    <property type="project" value="TreeGrafter"/>
</dbReference>
<evidence type="ECO:0000256" key="4">
    <source>
        <dbReference type="ARBA" id="ARBA00022723"/>
    </source>
</evidence>
<dbReference type="GO" id="GO:0009313">
    <property type="term" value="P:oligosaccharide catabolic process"/>
    <property type="evidence" value="ECO:0007669"/>
    <property type="project" value="TreeGrafter"/>
</dbReference>
<dbReference type="FunFam" id="3.20.110.10:FF:000002">
    <property type="entry name" value="alpha-mannosidase 2C1 isoform X1"/>
    <property type="match status" value="1"/>
</dbReference>
<gene>
    <name evidence="11" type="ORF">IFR04_013089</name>
</gene>
<feature type="compositionally biased region" description="Basic residues" evidence="9">
    <location>
        <begin position="1"/>
        <end position="10"/>
    </location>
</feature>
<dbReference type="Gene3D" id="2.70.98.30">
    <property type="entry name" value="Golgi alpha-mannosidase II, domain 4"/>
    <property type="match status" value="1"/>
</dbReference>
<reference evidence="11" key="1">
    <citation type="submission" date="2021-02" db="EMBL/GenBank/DDBJ databases">
        <title>Genome sequence Cadophora malorum strain M34.</title>
        <authorList>
            <person name="Stefanovic E."/>
            <person name="Vu D."/>
            <person name="Scully C."/>
            <person name="Dijksterhuis J."/>
            <person name="Roader J."/>
            <person name="Houbraken J."/>
        </authorList>
    </citation>
    <scope>NUCLEOTIDE SEQUENCE</scope>
    <source>
        <strain evidence="11">M34</strain>
    </source>
</reference>
<protein>
    <recommendedName>
        <fullName evidence="8">Alpha-mannosidase</fullName>
        <ecNumber evidence="3">3.2.1.24</ecNumber>
    </recommendedName>
</protein>
<dbReference type="InterPro" id="IPR054723">
    <property type="entry name" value="Ams1-like_N"/>
</dbReference>
<dbReference type="Pfam" id="PF01074">
    <property type="entry name" value="Glyco_hydro_38N"/>
    <property type="match status" value="1"/>
</dbReference>
<name>A0A8H7T7N1_9HELO</name>
<comment type="catalytic activity">
    <reaction evidence="1">
        <text>Hydrolysis of terminal, non-reducing alpha-D-mannose residues in alpha-D-mannosides.</text>
        <dbReference type="EC" id="3.2.1.24"/>
    </reaction>
</comment>
<dbReference type="Pfam" id="PF09261">
    <property type="entry name" value="Alpha-mann_mid"/>
    <property type="match status" value="1"/>
</dbReference>
<dbReference type="InterPro" id="IPR000602">
    <property type="entry name" value="Glyco_hydro_38_N"/>
</dbReference>
<evidence type="ECO:0000256" key="8">
    <source>
        <dbReference type="ARBA" id="ARBA00071615"/>
    </source>
</evidence>
<feature type="region of interest" description="Disordered" evidence="9">
    <location>
        <begin position="1"/>
        <end position="20"/>
    </location>
</feature>
<dbReference type="InterPro" id="IPR011013">
    <property type="entry name" value="Gal_mutarotase_sf_dom"/>
</dbReference>
<evidence type="ECO:0000256" key="2">
    <source>
        <dbReference type="ARBA" id="ARBA00009792"/>
    </source>
</evidence>
<evidence type="ECO:0000256" key="3">
    <source>
        <dbReference type="ARBA" id="ARBA00012752"/>
    </source>
</evidence>
<keyword evidence="12" id="KW-1185">Reference proteome</keyword>
<keyword evidence="6" id="KW-0326">Glycosidase</keyword>
<proteinExistence type="inferred from homology"/>
<evidence type="ECO:0000259" key="10">
    <source>
        <dbReference type="SMART" id="SM00872"/>
    </source>
</evidence>
<dbReference type="Pfam" id="PF07748">
    <property type="entry name" value="Glyco_hydro_38C"/>
    <property type="match status" value="1"/>
</dbReference>
<comment type="similarity">
    <text evidence="2">Belongs to the glycosyl hydrolase 38 family.</text>
</comment>
<organism evidence="11 12">
    <name type="scientific">Cadophora malorum</name>
    <dbReference type="NCBI Taxonomy" id="108018"/>
    <lineage>
        <taxon>Eukaryota</taxon>
        <taxon>Fungi</taxon>
        <taxon>Dikarya</taxon>
        <taxon>Ascomycota</taxon>
        <taxon>Pezizomycotina</taxon>
        <taxon>Leotiomycetes</taxon>
        <taxon>Helotiales</taxon>
        <taxon>Ploettnerulaceae</taxon>
        <taxon>Cadophora</taxon>
    </lineage>
</organism>
<feature type="domain" description="Glycoside hydrolase family 38 central" evidence="10">
    <location>
        <begin position="572"/>
        <end position="651"/>
    </location>
</feature>
<dbReference type="SMART" id="SM00872">
    <property type="entry name" value="Alpha-mann_mid"/>
    <property type="match status" value="1"/>
</dbReference>
<dbReference type="InterPro" id="IPR015341">
    <property type="entry name" value="Glyco_hydro_38_cen"/>
</dbReference>
<dbReference type="FunFam" id="2.70.98.30:FF:000001">
    <property type="entry name" value="alpha-mannosidase 2C1 isoform X2"/>
    <property type="match status" value="1"/>
</dbReference>
<evidence type="ECO:0000313" key="11">
    <source>
        <dbReference type="EMBL" id="KAG4413778.1"/>
    </source>
</evidence>
<dbReference type="SUPFAM" id="SSF88713">
    <property type="entry name" value="Glycoside hydrolase/deacetylase"/>
    <property type="match status" value="1"/>
</dbReference>
<evidence type="ECO:0000256" key="9">
    <source>
        <dbReference type="SAM" id="MobiDB-lite"/>
    </source>
</evidence>
<dbReference type="InterPro" id="IPR041147">
    <property type="entry name" value="GH38_C"/>
</dbReference>
<dbReference type="InterPro" id="IPR027291">
    <property type="entry name" value="Glyco_hydro_38_N_sf"/>
</dbReference>
<dbReference type="GO" id="GO:0004559">
    <property type="term" value="F:alpha-mannosidase activity"/>
    <property type="evidence" value="ECO:0007669"/>
    <property type="project" value="UniProtKB-EC"/>
</dbReference>
<dbReference type="InterPro" id="IPR011682">
    <property type="entry name" value="Glyco_hydro_38_C"/>
</dbReference>
<dbReference type="OrthoDB" id="10261055at2759"/>
<dbReference type="Pfam" id="PF22907">
    <property type="entry name" value="Ams1-like_1st"/>
    <property type="match status" value="1"/>
</dbReference>
<dbReference type="SUPFAM" id="SSF74650">
    <property type="entry name" value="Galactose mutarotase-like"/>
    <property type="match status" value="1"/>
</dbReference>
<evidence type="ECO:0000313" key="12">
    <source>
        <dbReference type="Proteomes" id="UP000664132"/>
    </source>
</evidence>
<dbReference type="InterPro" id="IPR037094">
    <property type="entry name" value="Glyco_hydro_38_cen_sf"/>
</dbReference>
<keyword evidence="4" id="KW-0479">Metal-binding</keyword>
<evidence type="ECO:0000256" key="5">
    <source>
        <dbReference type="ARBA" id="ARBA00022801"/>
    </source>
</evidence>
<dbReference type="Gene3D" id="1.20.1270.50">
    <property type="entry name" value="Glycoside hydrolase family 38, central domain"/>
    <property type="match status" value="1"/>
</dbReference>
<dbReference type="InterPro" id="IPR011330">
    <property type="entry name" value="Glyco_hydro/deAcase_b/a-brl"/>
</dbReference>
<evidence type="ECO:0000256" key="1">
    <source>
        <dbReference type="ARBA" id="ARBA00000365"/>
    </source>
</evidence>
<dbReference type="Pfam" id="PF17677">
    <property type="entry name" value="Glyco_hydro38C2"/>
    <property type="match status" value="1"/>
</dbReference>
<dbReference type="EMBL" id="JAFJYH010000296">
    <property type="protein sequence ID" value="KAG4413778.1"/>
    <property type="molecule type" value="Genomic_DNA"/>
</dbReference>
<keyword evidence="5" id="KW-0378">Hydrolase</keyword>
<dbReference type="GO" id="GO:0006013">
    <property type="term" value="P:mannose metabolic process"/>
    <property type="evidence" value="ECO:0007669"/>
    <property type="project" value="InterPro"/>
</dbReference>
<evidence type="ECO:0000256" key="7">
    <source>
        <dbReference type="ARBA" id="ARBA00054985"/>
    </source>
</evidence>
<dbReference type="Proteomes" id="UP000664132">
    <property type="component" value="Unassembled WGS sequence"/>
</dbReference>
<dbReference type="Gene3D" id="3.20.110.10">
    <property type="entry name" value="Glycoside hydrolase 38, N terminal domain"/>
    <property type="match status" value="1"/>
</dbReference>
<dbReference type="GO" id="GO:0030246">
    <property type="term" value="F:carbohydrate binding"/>
    <property type="evidence" value="ECO:0007669"/>
    <property type="project" value="InterPro"/>
</dbReference>
<sequence length="1111" mass="125103">MCSHGTHHHGLHDTENAKPYPTKVVAPVGKKITSLYKKRLMNFLTPGQWEKVNLLSVLDYGKYAGSPHVKLSVWDAPGTDRPSFSEATSESNNYRATQVGEKFGPSWTTHWFKCELTVPQDLCKADQHIELHWDCNNEATIWTASGEPLQGLTGRGERIEWIIPESFKDGKSHVLYLEMACNGMFGNGPGRPIFKNNAGGDSIQPPDNDKYFQLTKAEIVNVNYQARMLHVDFTVIHDAATELPEDTWEQHEALNVASRIIDTFKEGDDASILECRKIAKEYLGEDIDSAKAYQTALDRRPTVYAIGHCHIDTCWLWPWDETKRKVVRSWSNQCDLMDRYPELNFACSQAQQFKWLKEIYPYGWERVKAKVASGQFHPIGGSWVEHDTNLPCGESLIRQFLYGQRFFEAEFGARSTTSWLPDTFGFSCQIPQICRLAGMTRFLTQKPCFNSVNDFPHTTFNWVALDGSQVICHMPPAKTYCAEGNYENITKSISNHKSLDQDNTALLAFGKGDGGGGPTWQHMERLRRLRGMADTIGSIPRVHSGSTVDQFFDKLEVKSSSLVTWYGELYFELHRGVYTTQARTKSHNRKSENLLHDLELLATIASIQDKEYEYPKKEFDEMWHGVMLCQFHDCLPGTAIEMCYEDSEKVYTNVYKTGQILLQQIFVSLGIEQLDAAKTLNYETATALNTLPWPRKELIEVSDSEAILSSGSGHALTISSFNATAGGVKAVTVKETSPGTFQLQNAHLTATIANGVLTSLFDRRANRETLSGPANQFVIFDDKPVYWQAWDVEVYHLETRQELPNSKTTIHEDKGYRASVITETRISEKSSIKTVISLSAVLDDEQPSMVECTADVEWHETMKFLKVEFPVNVSNMEASYETQYGIIKRPTHYNTSWDMAKFEVCCHKFADLSEYAYGVSILNESKYGFATVGNVMRLSLLRSPKAPDGNADMGHHKIKWAILPHKGALGHETVIAAFNFNNPLKLVGKSAAESGEEKGRRGNLERFPIRLTGDENLVLDWIKRGEDDADVSTDALPKKIQRTVIVRIYDALGGMGRGVVECAWDVKKVSKTNILEDDLEEIAVQKAEGGATFEVQLGQFEVATYKITLEG</sequence>
<dbReference type="PANTHER" id="PTHR46017">
    <property type="entry name" value="ALPHA-MANNOSIDASE 2C1"/>
    <property type="match status" value="1"/>
</dbReference>
<evidence type="ECO:0000256" key="6">
    <source>
        <dbReference type="ARBA" id="ARBA00023295"/>
    </source>
</evidence>
<accession>A0A8H7T7N1</accession>
<comment type="function">
    <text evidence="7">Degrades free oligosaccharides in the vacuole.</text>
</comment>
<dbReference type="GO" id="GO:0046872">
    <property type="term" value="F:metal ion binding"/>
    <property type="evidence" value="ECO:0007669"/>
    <property type="project" value="UniProtKB-KW"/>
</dbReference>
<dbReference type="SUPFAM" id="SSF88688">
    <property type="entry name" value="Families 57/38 glycoside transferase middle domain"/>
    <property type="match status" value="1"/>
</dbReference>